<evidence type="ECO:0000313" key="9">
    <source>
        <dbReference type="EMBL" id="KAK5583890.1"/>
    </source>
</evidence>
<protein>
    <recommendedName>
        <fullName evidence="6">Methionine aminopeptidase</fullName>
        <ecNumber evidence="6">3.4.11.18</ecNumber>
    </recommendedName>
</protein>
<evidence type="ECO:0000313" key="10">
    <source>
        <dbReference type="Proteomes" id="UP001344447"/>
    </source>
</evidence>
<dbReference type="EMBL" id="JAVFKY010000001">
    <property type="protein sequence ID" value="KAK5583890.1"/>
    <property type="molecule type" value="Genomic_DNA"/>
</dbReference>
<dbReference type="InterPro" id="IPR036005">
    <property type="entry name" value="Creatinase/aminopeptidase-like"/>
</dbReference>
<dbReference type="GO" id="GO:0005829">
    <property type="term" value="C:cytosol"/>
    <property type="evidence" value="ECO:0007669"/>
    <property type="project" value="TreeGrafter"/>
</dbReference>
<dbReference type="GO" id="GO:0046872">
    <property type="term" value="F:metal ion binding"/>
    <property type="evidence" value="ECO:0007669"/>
    <property type="project" value="UniProtKB-UniRule"/>
</dbReference>
<comment type="similarity">
    <text evidence="5">Belongs to the peptidase M24A family. Methionine aminopeptidase type 1 subfamily.</text>
</comment>
<feature type="region of interest" description="Disordered" evidence="7">
    <location>
        <begin position="85"/>
        <end position="107"/>
    </location>
</feature>
<evidence type="ECO:0000256" key="6">
    <source>
        <dbReference type="RuleBase" id="RU003653"/>
    </source>
</evidence>
<dbReference type="Pfam" id="PF00557">
    <property type="entry name" value="Peptidase_M24"/>
    <property type="match status" value="1"/>
</dbReference>
<dbReference type="CDD" id="cd01086">
    <property type="entry name" value="MetAP1"/>
    <property type="match status" value="1"/>
</dbReference>
<dbReference type="PANTHER" id="PTHR43330">
    <property type="entry name" value="METHIONINE AMINOPEPTIDASE"/>
    <property type="match status" value="1"/>
</dbReference>
<feature type="binding site" evidence="5">
    <location>
        <position position="230"/>
    </location>
    <ligand>
        <name>substrate</name>
    </ligand>
</feature>
<feature type="compositionally biased region" description="Polar residues" evidence="7">
    <location>
        <begin position="85"/>
        <end position="94"/>
    </location>
</feature>
<name>A0AAN7UCQ1_9MYCE</name>
<feature type="binding site" evidence="5">
    <location>
        <position position="387"/>
    </location>
    <ligand>
        <name>a divalent metal cation</name>
        <dbReference type="ChEBI" id="CHEBI:60240"/>
        <label>1</label>
    </ligand>
</feature>
<evidence type="ECO:0000256" key="3">
    <source>
        <dbReference type="ARBA" id="ARBA00022723"/>
    </source>
</evidence>
<keyword evidence="3 5" id="KW-0479">Metal-binding</keyword>
<dbReference type="GO" id="GO:0004239">
    <property type="term" value="F:initiator methionyl aminopeptidase activity"/>
    <property type="evidence" value="ECO:0007669"/>
    <property type="project" value="UniProtKB-UniRule"/>
</dbReference>
<reference evidence="9 10" key="1">
    <citation type="submission" date="2023-11" db="EMBL/GenBank/DDBJ databases">
        <title>Dfirmibasis_genome.</title>
        <authorList>
            <person name="Edelbroek B."/>
            <person name="Kjellin J."/>
            <person name="Jerlstrom-Hultqvist J."/>
            <person name="Soderbom F."/>
        </authorList>
    </citation>
    <scope>NUCLEOTIDE SEQUENCE [LARGE SCALE GENOMIC DNA]</scope>
    <source>
        <strain evidence="9 10">TNS-C-14</strain>
    </source>
</reference>
<evidence type="ECO:0000256" key="4">
    <source>
        <dbReference type="ARBA" id="ARBA00022801"/>
    </source>
</evidence>
<gene>
    <name evidence="9" type="ORF">RB653_005494</name>
</gene>
<feature type="binding site" evidence="5">
    <location>
        <position position="258"/>
    </location>
    <ligand>
        <name>a divalent metal cation</name>
        <dbReference type="ChEBI" id="CHEBI:60240"/>
        <label>1</label>
    </ligand>
</feature>
<dbReference type="EC" id="3.4.11.18" evidence="6"/>
<proteinExistence type="inferred from homology"/>
<dbReference type="GO" id="GO:0070006">
    <property type="term" value="F:metalloaminopeptidase activity"/>
    <property type="evidence" value="ECO:0007669"/>
    <property type="project" value="UniProtKB-UniRule"/>
</dbReference>
<feature type="domain" description="Peptidase M24" evidence="8">
    <location>
        <begin position="165"/>
        <end position="394"/>
    </location>
</feature>
<keyword evidence="1 5" id="KW-0031">Aminopeptidase</keyword>
<dbReference type="PRINTS" id="PR00599">
    <property type="entry name" value="MAPEPTIDASE"/>
</dbReference>
<dbReference type="AlphaFoldDB" id="A0AAN7UCQ1"/>
<dbReference type="Proteomes" id="UP001344447">
    <property type="component" value="Unassembled WGS sequence"/>
</dbReference>
<keyword evidence="2 5" id="KW-0645">Protease</keyword>
<feature type="binding site" evidence="5">
    <location>
        <position position="353"/>
    </location>
    <ligand>
        <name>a divalent metal cation</name>
        <dbReference type="ChEBI" id="CHEBI:60240"/>
        <label>2</label>
        <note>catalytic</note>
    </ligand>
</feature>
<comment type="caution">
    <text evidence="9">The sequence shown here is derived from an EMBL/GenBank/DDBJ whole genome shotgun (WGS) entry which is preliminary data.</text>
</comment>
<sequence>MNKILKNIINTKQLPLQVNNVIKSSIISNGYSLQSSYLYNSMKSFNILQYRNYSTENDFENNLSPKKLKEKILERETEEIRSFVKSQRMTTKTASPLEKMNRKQKRQMTTKLYRNPDNLIRGGMVSPQPLIPINIKKPPYVLGEPVIEFELDDPVEIHTPESIQNMRVVCKMAKEVLDYAGSLVRTGITTDEIDKLVHQEIINRGAYPSPLGYNGFPKSICTSINEVLCHGIPDDRPLEFGDIINIDITLYYNGYHGDTSATYAVGEIDSSAKRLIEASEKALYDAIKQVKDGALFSNIGKTIQLVANKYSLSVPVEFTGHGIGQIFHAPPFVFQCANDFDAVMKEGMIFTIEPILAESTSPYTEWKMWDDNWTISSKEGGWCAQFEHTILVTKDGCEILTK</sequence>
<dbReference type="Gene3D" id="3.90.230.10">
    <property type="entry name" value="Creatinase/methionine aminopeptidase superfamily"/>
    <property type="match status" value="1"/>
</dbReference>
<dbReference type="InterPro" id="IPR002467">
    <property type="entry name" value="Pept_M24A_MAP1"/>
</dbReference>
<evidence type="ECO:0000256" key="5">
    <source>
        <dbReference type="HAMAP-Rule" id="MF_03174"/>
    </source>
</evidence>
<dbReference type="GO" id="GO:0006508">
    <property type="term" value="P:proteolysis"/>
    <property type="evidence" value="ECO:0007669"/>
    <property type="project" value="UniProtKB-KW"/>
</dbReference>
<comment type="function">
    <text evidence="6">Cotranslationally removes the N-terminal methionine from nascent proteins. The N-terminal methionine is often cleaved when the second residue in the primary sequence is small and uncharged (Met-Ala-, Cys, Gly, Pro, Ser, Thr, or Val).</text>
</comment>
<dbReference type="HAMAP" id="MF_01974">
    <property type="entry name" value="MetAP_1"/>
    <property type="match status" value="1"/>
</dbReference>
<accession>A0AAN7UCQ1</accession>
<evidence type="ECO:0000256" key="2">
    <source>
        <dbReference type="ARBA" id="ARBA00022670"/>
    </source>
</evidence>
<feature type="binding site" evidence="5">
    <location>
        <position position="321"/>
    </location>
    <ligand>
        <name>a divalent metal cation</name>
        <dbReference type="ChEBI" id="CHEBI:60240"/>
        <label>2</label>
        <note>catalytic</note>
    </ligand>
</feature>
<comment type="cofactor">
    <cofactor evidence="5">
        <name>Co(2+)</name>
        <dbReference type="ChEBI" id="CHEBI:48828"/>
    </cofactor>
    <cofactor evidence="5">
        <name>Zn(2+)</name>
        <dbReference type="ChEBI" id="CHEBI:29105"/>
    </cofactor>
    <cofactor evidence="5">
        <name>Mn(2+)</name>
        <dbReference type="ChEBI" id="CHEBI:29035"/>
    </cofactor>
    <cofactor evidence="5">
        <name>Fe(2+)</name>
        <dbReference type="ChEBI" id="CHEBI:29033"/>
    </cofactor>
    <text evidence="5">Binds 2 divalent metal cations per subunit. Has a high-affinity and a low affinity metal-binding site. The true nature of the physiological cofactor is under debate. The enzyme is active with cobalt, zinc, manganese or divalent iron ions. Most likely, methionine aminopeptidases function as mononuclear Fe(2+)-metalloproteases under physiological conditions, and the catalytically relevant metal-binding site has been assigned to the histidine-containing high-affinity site.</text>
</comment>
<evidence type="ECO:0000256" key="1">
    <source>
        <dbReference type="ARBA" id="ARBA00022438"/>
    </source>
</evidence>
<feature type="binding site" evidence="5">
    <location>
        <position position="247"/>
    </location>
    <ligand>
        <name>a divalent metal cation</name>
        <dbReference type="ChEBI" id="CHEBI:60240"/>
        <label>1</label>
    </ligand>
</feature>
<dbReference type="SUPFAM" id="SSF55920">
    <property type="entry name" value="Creatinase/aminopeptidase"/>
    <property type="match status" value="1"/>
</dbReference>
<organism evidence="9 10">
    <name type="scientific">Dictyostelium firmibasis</name>
    <dbReference type="NCBI Taxonomy" id="79012"/>
    <lineage>
        <taxon>Eukaryota</taxon>
        <taxon>Amoebozoa</taxon>
        <taxon>Evosea</taxon>
        <taxon>Eumycetozoa</taxon>
        <taxon>Dictyostelia</taxon>
        <taxon>Dictyosteliales</taxon>
        <taxon>Dictyosteliaceae</taxon>
        <taxon>Dictyostelium</taxon>
    </lineage>
</organism>
<keyword evidence="10" id="KW-1185">Reference proteome</keyword>
<comment type="catalytic activity">
    <reaction evidence="5 6">
        <text>Release of N-terminal amino acids, preferentially methionine, from peptides and arylamides.</text>
        <dbReference type="EC" id="3.4.11.18"/>
    </reaction>
</comment>
<evidence type="ECO:0000256" key="7">
    <source>
        <dbReference type="SAM" id="MobiDB-lite"/>
    </source>
</evidence>
<dbReference type="InterPro" id="IPR000994">
    <property type="entry name" value="Pept_M24"/>
</dbReference>
<feature type="binding site" evidence="5">
    <location>
        <position position="258"/>
    </location>
    <ligand>
        <name>a divalent metal cation</name>
        <dbReference type="ChEBI" id="CHEBI:60240"/>
        <label>2</label>
        <note>catalytic</note>
    </ligand>
</feature>
<keyword evidence="4 5" id="KW-0378">Hydrolase</keyword>
<dbReference type="InterPro" id="IPR001714">
    <property type="entry name" value="Pept_M24_MAP"/>
</dbReference>
<dbReference type="PANTHER" id="PTHR43330:SF26">
    <property type="entry name" value="METHIONINE AMINOPEPTIDASE 1D, MITOCHONDRIAL"/>
    <property type="match status" value="1"/>
</dbReference>
<dbReference type="NCBIfam" id="TIGR00500">
    <property type="entry name" value="met_pdase_I"/>
    <property type="match status" value="1"/>
</dbReference>
<feature type="binding site" evidence="5">
    <location>
        <position position="387"/>
    </location>
    <ligand>
        <name>a divalent metal cation</name>
        <dbReference type="ChEBI" id="CHEBI:60240"/>
        <label>2</label>
        <note>catalytic</note>
    </ligand>
</feature>
<feature type="binding site" evidence="5">
    <location>
        <position position="328"/>
    </location>
    <ligand>
        <name>substrate</name>
    </ligand>
</feature>
<evidence type="ECO:0000259" key="8">
    <source>
        <dbReference type="Pfam" id="PF00557"/>
    </source>
</evidence>